<dbReference type="PANTHER" id="PTHR15735">
    <property type="entry name" value="FCH AND DOUBLE SH3 DOMAINS PROTEIN"/>
    <property type="match status" value="1"/>
</dbReference>
<dbReference type="InterPro" id="IPR027267">
    <property type="entry name" value="AH/BAR_dom_sf"/>
</dbReference>
<evidence type="ECO:0000259" key="14">
    <source>
        <dbReference type="PROSITE" id="PS50002"/>
    </source>
</evidence>
<feature type="coiled-coil region" evidence="12">
    <location>
        <begin position="393"/>
        <end position="420"/>
    </location>
</feature>
<dbReference type="InterPro" id="IPR036274">
    <property type="entry name" value="HR1_rpt_sf"/>
</dbReference>
<evidence type="ECO:0000256" key="11">
    <source>
        <dbReference type="PROSITE-ProRule" id="PRU01077"/>
    </source>
</evidence>
<dbReference type="Gene3D" id="1.20.1270.60">
    <property type="entry name" value="Arfaptin homology (AH) domain/BAR domain"/>
    <property type="match status" value="1"/>
</dbReference>
<dbReference type="CDD" id="cd11619">
    <property type="entry name" value="HR1_CIP4-like"/>
    <property type="match status" value="1"/>
</dbReference>
<feature type="compositionally biased region" description="Polar residues" evidence="13">
    <location>
        <begin position="524"/>
        <end position="540"/>
    </location>
</feature>
<dbReference type="CDD" id="cd07653">
    <property type="entry name" value="F-BAR_CIP4-like"/>
    <property type="match status" value="1"/>
</dbReference>
<name>A0ABM5J5Y9_DRORH</name>
<dbReference type="InterPro" id="IPR036028">
    <property type="entry name" value="SH3-like_dom_sf"/>
</dbReference>
<organism evidence="17 18">
    <name type="scientific">Drosophila rhopaloa</name>
    <name type="common">Fruit fly</name>
    <dbReference type="NCBI Taxonomy" id="1041015"/>
    <lineage>
        <taxon>Eukaryota</taxon>
        <taxon>Metazoa</taxon>
        <taxon>Ecdysozoa</taxon>
        <taxon>Arthropoda</taxon>
        <taxon>Hexapoda</taxon>
        <taxon>Insecta</taxon>
        <taxon>Pterygota</taxon>
        <taxon>Neoptera</taxon>
        <taxon>Endopterygota</taxon>
        <taxon>Diptera</taxon>
        <taxon>Brachycera</taxon>
        <taxon>Muscomorpha</taxon>
        <taxon>Ephydroidea</taxon>
        <taxon>Drosophilidae</taxon>
        <taxon>Drosophila</taxon>
        <taxon>Sophophora</taxon>
    </lineage>
</organism>
<evidence type="ECO:0000256" key="1">
    <source>
        <dbReference type="ARBA" id="ARBA00004236"/>
    </source>
</evidence>
<protein>
    <recommendedName>
        <fullName evidence="19">Formin-binding protein 1-like</fullName>
    </recommendedName>
</protein>
<evidence type="ECO:0000259" key="16">
    <source>
        <dbReference type="PROSITE" id="PS51860"/>
    </source>
</evidence>
<evidence type="ECO:0000256" key="5">
    <source>
        <dbReference type="ARBA" id="ARBA00022475"/>
    </source>
</evidence>
<dbReference type="EnsemblMetazoa" id="XM_044458287.1">
    <property type="protein sequence ID" value="XP_044314222.1"/>
    <property type="gene ID" value="LOC108052028"/>
</dbReference>
<comment type="subcellular location">
    <subcellularLocation>
        <location evidence="1">Cell membrane</location>
    </subcellularLocation>
    <subcellularLocation>
        <location evidence="2">Cytoplasm</location>
    </subcellularLocation>
</comment>
<comment type="similarity">
    <text evidence="3">Belongs to the FNBP1 family.</text>
</comment>
<evidence type="ECO:0000256" key="6">
    <source>
        <dbReference type="ARBA" id="ARBA00022490"/>
    </source>
</evidence>
<keyword evidence="6" id="KW-0963">Cytoplasm</keyword>
<evidence type="ECO:0000256" key="7">
    <source>
        <dbReference type="ARBA" id="ARBA00022583"/>
    </source>
</evidence>
<feature type="compositionally biased region" description="Low complexity" evidence="13">
    <location>
        <begin position="1"/>
        <end position="18"/>
    </location>
</feature>
<evidence type="ECO:0000256" key="3">
    <source>
        <dbReference type="ARBA" id="ARBA00009426"/>
    </source>
</evidence>
<reference evidence="17" key="2">
    <citation type="submission" date="2025-05" db="UniProtKB">
        <authorList>
            <consortium name="EnsemblMetazoa"/>
        </authorList>
    </citation>
    <scope>IDENTIFICATION</scope>
</reference>
<evidence type="ECO:0000313" key="18">
    <source>
        <dbReference type="Proteomes" id="UP001652680"/>
    </source>
</evidence>
<feature type="domain" description="SH3" evidence="14">
    <location>
        <begin position="557"/>
        <end position="622"/>
    </location>
</feature>
<evidence type="ECO:0000256" key="8">
    <source>
        <dbReference type="ARBA" id="ARBA00023054"/>
    </source>
</evidence>
<keyword evidence="9" id="KW-0472">Membrane</keyword>
<dbReference type="InterPro" id="IPR001060">
    <property type="entry name" value="FCH_dom"/>
</dbReference>
<evidence type="ECO:0000313" key="17">
    <source>
        <dbReference type="EnsemblMetazoa" id="XP_044314222.1"/>
    </source>
</evidence>
<dbReference type="SUPFAM" id="SSF46585">
    <property type="entry name" value="HR1 repeat"/>
    <property type="match status" value="1"/>
</dbReference>
<keyword evidence="7" id="KW-0254">Endocytosis</keyword>
<evidence type="ECO:0000256" key="10">
    <source>
        <dbReference type="PROSITE-ProRule" id="PRU00192"/>
    </source>
</evidence>
<keyword evidence="18" id="KW-1185">Reference proteome</keyword>
<keyword evidence="8 11" id="KW-0175">Coiled coil</keyword>
<dbReference type="GeneID" id="108052028"/>
<keyword evidence="4 10" id="KW-0728">SH3 domain</keyword>
<feature type="compositionally biased region" description="Polar residues" evidence="13">
    <location>
        <begin position="468"/>
        <end position="485"/>
    </location>
</feature>
<evidence type="ECO:0008006" key="19">
    <source>
        <dbReference type="Google" id="ProtNLM"/>
    </source>
</evidence>
<dbReference type="Pfam" id="PF00018">
    <property type="entry name" value="SH3_1"/>
    <property type="match status" value="1"/>
</dbReference>
<dbReference type="PANTHER" id="PTHR15735:SF12">
    <property type="entry name" value="CDC42-INTERACTING PROTEIN 4, ISOFORM B"/>
    <property type="match status" value="1"/>
</dbReference>
<dbReference type="InterPro" id="IPR001452">
    <property type="entry name" value="SH3_domain"/>
</dbReference>
<dbReference type="RefSeq" id="XP_044314222.1">
    <property type="nucleotide sequence ID" value="XM_044458287.1"/>
</dbReference>
<dbReference type="PROSITE" id="PS51741">
    <property type="entry name" value="F_BAR"/>
    <property type="match status" value="1"/>
</dbReference>
<dbReference type="Gene3D" id="2.30.30.40">
    <property type="entry name" value="SH3 Domains"/>
    <property type="match status" value="1"/>
</dbReference>
<dbReference type="InterPro" id="IPR011072">
    <property type="entry name" value="HR1_rho-bd"/>
</dbReference>
<feature type="compositionally biased region" description="Low complexity" evidence="13">
    <location>
        <begin position="508"/>
        <end position="523"/>
    </location>
</feature>
<evidence type="ECO:0000256" key="2">
    <source>
        <dbReference type="ARBA" id="ARBA00004496"/>
    </source>
</evidence>
<dbReference type="PROSITE" id="PS50002">
    <property type="entry name" value="SH3"/>
    <property type="match status" value="1"/>
</dbReference>
<keyword evidence="5" id="KW-1003">Cell membrane</keyword>
<evidence type="ECO:0000256" key="9">
    <source>
        <dbReference type="ARBA" id="ARBA00023136"/>
    </source>
</evidence>
<dbReference type="SMART" id="SM00055">
    <property type="entry name" value="FCH"/>
    <property type="match status" value="1"/>
</dbReference>
<dbReference type="Pfam" id="PF00611">
    <property type="entry name" value="FCH"/>
    <property type="match status" value="1"/>
</dbReference>
<feature type="region of interest" description="Disordered" evidence="13">
    <location>
        <begin position="1"/>
        <end position="30"/>
    </location>
</feature>
<dbReference type="SUPFAM" id="SSF50044">
    <property type="entry name" value="SH3-domain"/>
    <property type="match status" value="1"/>
</dbReference>
<dbReference type="InterPro" id="IPR057870">
    <property type="entry name" value="HR1_TOCA"/>
</dbReference>
<dbReference type="SUPFAM" id="SSF103657">
    <property type="entry name" value="BAR/IMD domain-like"/>
    <property type="match status" value="1"/>
</dbReference>
<feature type="domain" description="REM-1" evidence="16">
    <location>
        <begin position="386"/>
        <end position="463"/>
    </location>
</feature>
<feature type="domain" description="F-BAR" evidence="15">
    <location>
        <begin position="30"/>
        <end position="291"/>
    </location>
</feature>
<evidence type="ECO:0000256" key="12">
    <source>
        <dbReference type="SAM" id="Coils"/>
    </source>
</evidence>
<accession>A0ABM5J5Y9</accession>
<dbReference type="PROSITE" id="PS51860">
    <property type="entry name" value="REM_1"/>
    <property type="match status" value="1"/>
</dbReference>
<dbReference type="SMART" id="SM00326">
    <property type="entry name" value="SH3"/>
    <property type="match status" value="1"/>
</dbReference>
<dbReference type="Proteomes" id="UP001652680">
    <property type="component" value="Unassembled WGS sequence"/>
</dbReference>
<proteinExistence type="inferred from homology"/>
<feature type="coiled-coil region" evidence="12">
    <location>
        <begin position="151"/>
        <end position="230"/>
    </location>
</feature>
<evidence type="ECO:0000259" key="15">
    <source>
        <dbReference type="PROSITE" id="PS51741"/>
    </source>
</evidence>
<sequence length="623" mass="69544">MLALLASGSSRSSSNNKLAESENATQNSNMSWGTELWDQNENLAIHTNRGIDALDKYANFLRDRVAIETEYAGKLRRLVKNYQPKKKEEEDNEFTSMQAFRNLLKEVGDLAGQREVVSESLQMQIIAGVTLLSKTLREERKKCLSDGANLQQNLTTQLSSLDRAKRNYEKAYRDSEKAVDSYKRADMDLNLSRAEVERYKNVMTSKIQQSDDAKNEYANQLQKTNNLQQQHFNMLLPAVLNRLQELDEKRTRGFREFIVGAADVESSVAPIIARCMEGIVKAGESINEKEDTFKVIERYQSGFTPPRDIPFEDLSKCDPDSVQDSHYSNSTSNSLTIRGTMSASKLKKRVGIFGIFGSNKQRQIIEACITMKNSLTADGQKEDFSDLPPNQRRKKLQAKIAELQHKIAQETNARDGLMKMKIVYEANSSLGNPMTVEGQLNESEHKLEKLKVDLKKYQGFLEKASQVPVATSSPQANRNQLQNGHRTSRHSNGSADDHHDDGDDQPDDAGSLSSSSASPESGLGTSHTSLPGSGQGSANENAIGDDTYYEREVETLNPLGTCKALYPFEASSEGSIPMNEGEELQVIEIDQGDGWTRVRRANNTNGWDEGFVPTSYIECTLYA</sequence>
<dbReference type="Pfam" id="PF25610">
    <property type="entry name" value="HR1_TOCA"/>
    <property type="match status" value="1"/>
</dbReference>
<feature type="region of interest" description="Disordered" evidence="13">
    <location>
        <begin position="465"/>
        <end position="542"/>
    </location>
</feature>
<evidence type="ECO:0000256" key="13">
    <source>
        <dbReference type="SAM" id="MobiDB-lite"/>
    </source>
</evidence>
<dbReference type="Gene3D" id="6.10.140.470">
    <property type="match status" value="1"/>
</dbReference>
<dbReference type="CDD" id="cd11911">
    <property type="entry name" value="SH3_CIP4-like"/>
    <property type="match status" value="1"/>
</dbReference>
<dbReference type="InterPro" id="IPR031160">
    <property type="entry name" value="F_BAR_dom"/>
</dbReference>
<reference evidence="18" key="1">
    <citation type="journal article" date="2021" name="Elife">
        <title>Highly contiguous assemblies of 101 drosophilid genomes.</title>
        <authorList>
            <person name="Kim B.Y."/>
            <person name="Wang J.R."/>
            <person name="Miller D.E."/>
            <person name="Barmina O."/>
            <person name="Delaney E."/>
            <person name="Thompson A."/>
            <person name="Comeault A.A."/>
            <person name="Peede D."/>
            <person name="D'Agostino E.R."/>
            <person name="Pelaez J."/>
            <person name="Aguilar J.M."/>
            <person name="Haji D."/>
            <person name="Matsunaga T."/>
            <person name="Armstrong E.E."/>
            <person name="Zych M."/>
            <person name="Ogawa Y."/>
            <person name="Stamenkovic-Radak M."/>
            <person name="Jelic M."/>
            <person name="Veselinovic M.S."/>
            <person name="Tanaskovic M."/>
            <person name="Eric P."/>
            <person name="Gao J.J."/>
            <person name="Katoh T.K."/>
            <person name="Toda M.J."/>
            <person name="Watabe H."/>
            <person name="Watada M."/>
            <person name="Davis J.S."/>
            <person name="Moyle L.C."/>
            <person name="Manoli G."/>
            <person name="Bertolini E."/>
            <person name="Kostal V."/>
            <person name="Hawley R.S."/>
            <person name="Takahashi A."/>
            <person name="Jones C.D."/>
            <person name="Price D.K."/>
            <person name="Whiteman N."/>
            <person name="Kopp A."/>
            <person name="Matute D.R."/>
            <person name="Petrov D.A."/>
        </authorList>
    </citation>
    <scope>NUCLEOTIDE SEQUENCE [LARGE SCALE GENOMIC DNA]</scope>
</reference>
<evidence type="ECO:0000256" key="4">
    <source>
        <dbReference type="ARBA" id="ARBA00022443"/>
    </source>
</evidence>